<keyword evidence="1" id="KW-0472">Membrane</keyword>
<feature type="transmembrane region" description="Helical" evidence="1">
    <location>
        <begin position="6"/>
        <end position="36"/>
    </location>
</feature>
<dbReference type="EMBL" id="CP015103">
    <property type="protein sequence ID" value="ASJ09527.1"/>
    <property type="molecule type" value="Genomic_DNA"/>
</dbReference>
<sequence length="127" mass="13021">MYGHGPLIALGAAGVLAFLLGLFIAAIFLWLAGKLIGIERASIGRSMIAILGGGILGGIVAVVVGAVFPPLAPFLAFLTNLWVIKTVFDTGWLKAFLAWILAAVIAAVVMMVLAALGLFTLGALAAF</sequence>
<keyword evidence="3" id="KW-1185">Reference proteome</keyword>
<evidence type="ECO:0000313" key="2">
    <source>
        <dbReference type="EMBL" id="ASJ09527.1"/>
    </source>
</evidence>
<gene>
    <name evidence="2" type="ORF">A3L11_09905</name>
</gene>
<accession>A0A2Z2MS72</accession>
<evidence type="ECO:0000313" key="3">
    <source>
        <dbReference type="Proteomes" id="UP000250125"/>
    </source>
</evidence>
<organism evidence="2 3">
    <name type="scientific">Thermococcus siculi</name>
    <dbReference type="NCBI Taxonomy" id="72803"/>
    <lineage>
        <taxon>Archaea</taxon>
        <taxon>Methanobacteriati</taxon>
        <taxon>Methanobacteriota</taxon>
        <taxon>Thermococci</taxon>
        <taxon>Thermococcales</taxon>
        <taxon>Thermococcaceae</taxon>
        <taxon>Thermococcus</taxon>
    </lineage>
</organism>
<evidence type="ECO:0000256" key="1">
    <source>
        <dbReference type="SAM" id="Phobius"/>
    </source>
</evidence>
<dbReference type="Proteomes" id="UP000250125">
    <property type="component" value="Chromosome"/>
</dbReference>
<dbReference type="GeneID" id="33318554"/>
<proteinExistence type="predicted"/>
<protein>
    <submittedName>
        <fullName evidence="2">Uncharacterized protein</fullName>
    </submittedName>
</protein>
<keyword evidence="1" id="KW-1133">Transmembrane helix</keyword>
<feature type="transmembrane region" description="Helical" evidence="1">
    <location>
        <begin position="48"/>
        <end position="76"/>
    </location>
</feature>
<feature type="transmembrane region" description="Helical" evidence="1">
    <location>
        <begin position="96"/>
        <end position="126"/>
    </location>
</feature>
<name>A0A2Z2MS72_9EURY</name>
<dbReference type="AlphaFoldDB" id="A0A2Z2MS72"/>
<keyword evidence="1" id="KW-0812">Transmembrane</keyword>
<dbReference type="KEGG" id="tsl:A3L11_09905"/>
<reference evidence="2 3" key="1">
    <citation type="submission" date="2016-04" db="EMBL/GenBank/DDBJ databases">
        <title>Complete genome sequence of Thermococcus siculi type strain RG-20.</title>
        <authorList>
            <person name="Oger P.M."/>
        </authorList>
    </citation>
    <scope>NUCLEOTIDE SEQUENCE [LARGE SCALE GENOMIC DNA]</scope>
    <source>
        <strain evidence="2 3">RG-20</strain>
    </source>
</reference>
<dbReference type="RefSeq" id="WP_088856754.1">
    <property type="nucleotide sequence ID" value="NZ_CP015103.1"/>
</dbReference>